<accession>A0A430CK71</accession>
<evidence type="ECO:0000313" key="1">
    <source>
        <dbReference type="EMBL" id="RSY86954.1"/>
    </source>
</evidence>
<proteinExistence type="predicted"/>
<dbReference type="Proteomes" id="UP000287746">
    <property type="component" value="Unassembled WGS sequence"/>
</dbReference>
<dbReference type="Pfam" id="PF06821">
    <property type="entry name" value="Ser_hydrolase"/>
    <property type="match status" value="1"/>
</dbReference>
<dbReference type="AlphaFoldDB" id="A0A430CK71"/>
<protein>
    <submittedName>
        <fullName evidence="1">Uncharacterized protein</fullName>
    </submittedName>
</protein>
<organism evidence="1 2">
    <name type="scientific">Sphingomonas koreensis</name>
    <dbReference type="NCBI Taxonomy" id="93064"/>
    <lineage>
        <taxon>Bacteria</taxon>
        <taxon>Pseudomonadati</taxon>
        <taxon>Pseudomonadota</taxon>
        <taxon>Alphaproteobacteria</taxon>
        <taxon>Sphingomonadales</taxon>
        <taxon>Sphingomonadaceae</taxon>
        <taxon>Sphingomonas</taxon>
    </lineage>
</organism>
<dbReference type="Gene3D" id="3.40.50.1820">
    <property type="entry name" value="alpha/beta hydrolase"/>
    <property type="match status" value="1"/>
</dbReference>
<dbReference type="GO" id="GO:0016787">
    <property type="term" value="F:hydrolase activity"/>
    <property type="evidence" value="ECO:0007669"/>
    <property type="project" value="InterPro"/>
</dbReference>
<comment type="caution">
    <text evidence="1">The sequence shown here is derived from an EMBL/GenBank/DDBJ whole genome shotgun (WGS) entry which is preliminary data.</text>
</comment>
<sequence length="208" mass="22524">MTAPRFGILRTRETAMTLALAPAPHRFSVITLSESETPAWSTRFGWPAFGDTHLAINPDANRSILAAQIDDAVLRADRAVLLVAEGLGCFAASWWARLSPSHYVERVAGALLFDPETAEESAGRRDRFASPRIALPFPSMVVADRLPGSDPADLSPLTQSWGSRLIAGNRHRTAEASAWRSAQRLVGRLTASVVARDIERGLALRGEG</sequence>
<reference evidence="1 2" key="1">
    <citation type="submission" date="2018-07" db="EMBL/GenBank/DDBJ databases">
        <title>Genomic and Epidemiologic Investigation of an Indolent Hospital Outbreak.</title>
        <authorList>
            <person name="Johnson R.C."/>
            <person name="Deming C."/>
            <person name="Conlan S."/>
            <person name="Zellmer C.J."/>
            <person name="Michelin A.V."/>
            <person name="Lee-Lin S."/>
            <person name="Thomas P.J."/>
            <person name="Park M."/>
            <person name="Weingarten R.A."/>
            <person name="Less J."/>
            <person name="Dekker J.P."/>
            <person name="Frank K.M."/>
            <person name="Musser K.A."/>
            <person name="Mcquiston J.R."/>
            <person name="Henderson D.K."/>
            <person name="Lau A.F."/>
            <person name="Palmore T.N."/>
            <person name="Segre J.A."/>
        </authorList>
    </citation>
    <scope>NUCLEOTIDE SEQUENCE [LARGE SCALE GENOMIC DNA]</scope>
    <source>
        <strain evidence="1 2">SK-CDC1_0717</strain>
    </source>
</reference>
<dbReference type="InterPro" id="IPR029058">
    <property type="entry name" value="AB_hydrolase_fold"/>
</dbReference>
<evidence type="ECO:0000313" key="2">
    <source>
        <dbReference type="Proteomes" id="UP000287746"/>
    </source>
</evidence>
<gene>
    <name evidence="1" type="ORF">DAH66_08815</name>
</gene>
<dbReference type="InterPro" id="IPR010662">
    <property type="entry name" value="RBBP9/YdeN"/>
</dbReference>
<name>A0A430CK71_9SPHN</name>
<dbReference type="EMBL" id="QQYZ01000006">
    <property type="protein sequence ID" value="RSY86954.1"/>
    <property type="molecule type" value="Genomic_DNA"/>
</dbReference>